<dbReference type="InterPro" id="IPR013762">
    <property type="entry name" value="Integrase-like_cat_sf"/>
</dbReference>
<dbReference type="InterPro" id="IPR050090">
    <property type="entry name" value="Tyrosine_recombinase_XerCD"/>
</dbReference>
<evidence type="ECO:0000313" key="4">
    <source>
        <dbReference type="EMBL" id="UZK54043.1"/>
    </source>
</evidence>
<sequence length="260" mass="28751">MFRLAVIDRVIPVSPFERIPAPALDESVVQPPDVTEVRQLIAAANIDRWRTMIEVTTLTGLRSGEIRGLRLARVDFLRRTMLVDQQLVYEARKGMYFDELKTGAGLRTLPLTQRTVDVLAAYIERHPVPQSGPGAGLIFTMPAAGLIGKSTIDYAIKSVCTKAGLEPRHWHELRHHYASVLIAGGENPKVVQRRLGHKDVMTTMRTYAHLFAEAEERTRDVLDAAWAEPGETGAETESSGTSGRIPESRTGYGVVAQLRG</sequence>
<dbReference type="RefSeq" id="WP_265540430.1">
    <property type="nucleotide sequence ID" value="NZ_CP098740.1"/>
</dbReference>
<keyword evidence="1" id="KW-0233">DNA recombination</keyword>
<evidence type="ECO:0000256" key="1">
    <source>
        <dbReference type="ARBA" id="ARBA00023172"/>
    </source>
</evidence>
<dbReference type="Gene3D" id="1.10.443.10">
    <property type="entry name" value="Intergrase catalytic core"/>
    <property type="match status" value="1"/>
</dbReference>
<feature type="region of interest" description="Disordered" evidence="2">
    <location>
        <begin position="228"/>
        <end position="251"/>
    </location>
</feature>
<dbReference type="InterPro" id="IPR002104">
    <property type="entry name" value="Integrase_catalytic"/>
</dbReference>
<dbReference type="SUPFAM" id="SSF56349">
    <property type="entry name" value="DNA breaking-rejoining enzymes"/>
    <property type="match status" value="1"/>
</dbReference>
<dbReference type="CDD" id="cd01189">
    <property type="entry name" value="INT_ICEBs1_C_like"/>
    <property type="match status" value="1"/>
</dbReference>
<protein>
    <submittedName>
        <fullName evidence="4">Site-specific integrase</fullName>
    </submittedName>
</protein>
<accession>A0ABY6PPB5</accession>
<name>A0ABY6PPB5_9ACTN</name>
<dbReference type="PANTHER" id="PTHR30349">
    <property type="entry name" value="PHAGE INTEGRASE-RELATED"/>
    <property type="match status" value="1"/>
</dbReference>
<organism evidence="4 5">
    <name type="scientific">Streptomyces drozdowiczii</name>
    <dbReference type="NCBI Taxonomy" id="202862"/>
    <lineage>
        <taxon>Bacteria</taxon>
        <taxon>Bacillati</taxon>
        <taxon>Actinomycetota</taxon>
        <taxon>Actinomycetes</taxon>
        <taxon>Kitasatosporales</taxon>
        <taxon>Streptomycetaceae</taxon>
        <taxon>Streptomyces</taxon>
    </lineage>
</organism>
<dbReference type="EMBL" id="CP098740">
    <property type="protein sequence ID" value="UZK54043.1"/>
    <property type="molecule type" value="Genomic_DNA"/>
</dbReference>
<proteinExistence type="predicted"/>
<evidence type="ECO:0000259" key="3">
    <source>
        <dbReference type="PROSITE" id="PS51898"/>
    </source>
</evidence>
<dbReference type="Proteomes" id="UP001164963">
    <property type="component" value="Chromosome"/>
</dbReference>
<dbReference type="Pfam" id="PF00589">
    <property type="entry name" value="Phage_integrase"/>
    <property type="match status" value="1"/>
</dbReference>
<dbReference type="InterPro" id="IPR011010">
    <property type="entry name" value="DNA_brk_join_enz"/>
</dbReference>
<feature type="domain" description="Tyr recombinase" evidence="3">
    <location>
        <begin position="27"/>
        <end position="223"/>
    </location>
</feature>
<evidence type="ECO:0000313" key="5">
    <source>
        <dbReference type="Proteomes" id="UP001164963"/>
    </source>
</evidence>
<dbReference type="PANTHER" id="PTHR30349:SF64">
    <property type="entry name" value="PROPHAGE INTEGRASE INTD-RELATED"/>
    <property type="match status" value="1"/>
</dbReference>
<evidence type="ECO:0000256" key="2">
    <source>
        <dbReference type="SAM" id="MobiDB-lite"/>
    </source>
</evidence>
<gene>
    <name evidence="4" type="ORF">NEH16_07670</name>
</gene>
<dbReference type="PROSITE" id="PS51898">
    <property type="entry name" value="TYR_RECOMBINASE"/>
    <property type="match status" value="1"/>
</dbReference>
<reference evidence="4" key="1">
    <citation type="journal article" date="2022" name="Front. Microbiol.">
        <title>Mirubactin C rescues the lethal effect of cell wall biosynthesis mutations in Bacillus subtilis.</title>
        <authorList>
            <person name="Kepplinger B."/>
            <person name="Wen X."/>
            <person name="Tyler A.R."/>
            <person name="Kim B.Y."/>
            <person name="Brown J."/>
            <person name="Banks P."/>
            <person name="Dashti Y."/>
            <person name="Mackenzie E.S."/>
            <person name="Wills C."/>
            <person name="Kawai Y."/>
            <person name="Waldron K.J."/>
            <person name="Allenby N.E.E."/>
            <person name="Wu L.J."/>
            <person name="Hall M.J."/>
            <person name="Errington J."/>
        </authorList>
    </citation>
    <scope>NUCLEOTIDE SEQUENCE</scope>
    <source>
        <strain evidence="4">MDA8-470</strain>
    </source>
</reference>
<keyword evidence="5" id="KW-1185">Reference proteome</keyword>